<dbReference type="NCBIfam" id="TIGR03089">
    <property type="entry name" value="TIGR03089 family protein"/>
    <property type="match status" value="1"/>
</dbReference>
<name>A0ABW4RWY1_9ACTN</name>
<organism evidence="1 2">
    <name type="scientific">Luteococcus peritonei</name>
    <dbReference type="NCBI Taxonomy" id="88874"/>
    <lineage>
        <taxon>Bacteria</taxon>
        <taxon>Bacillati</taxon>
        <taxon>Actinomycetota</taxon>
        <taxon>Actinomycetes</taxon>
        <taxon>Propionibacteriales</taxon>
        <taxon>Propionibacteriaceae</taxon>
        <taxon>Luteococcus</taxon>
    </lineage>
</organism>
<dbReference type="RefSeq" id="WP_343872057.1">
    <property type="nucleotide sequence ID" value="NZ_BAAAIX010000004.1"/>
</dbReference>
<gene>
    <name evidence="1" type="ORF">ACFSCS_11220</name>
</gene>
<keyword evidence="2" id="KW-1185">Reference proteome</keyword>
<proteinExistence type="predicted"/>
<protein>
    <submittedName>
        <fullName evidence="1">TIGR03089 family protein</fullName>
    </submittedName>
</protein>
<evidence type="ECO:0000313" key="1">
    <source>
        <dbReference type="EMBL" id="MFD1890746.1"/>
    </source>
</evidence>
<comment type="caution">
    <text evidence="1">The sequence shown here is derived from an EMBL/GenBank/DDBJ whole genome shotgun (WGS) entry which is preliminary data.</text>
</comment>
<sequence length="235" mass="24877">MRTPNDPVAALERRVASDGAQPLLTCYDTADGSRVEFSARTFANWVDKTANLIGSLGLEDGGDVALPLLLTHPGHWVSLVWTMAVWQSGGTVMALSRDELDRVELAVTGPQQSHPVPGVETVVCSLHPLGAGLQQPVAGVTDYAEVLSQPDVHWRNDPPETWLDDARSPRGAEALDAVGPSAARLLQVPGEDPWATVCDLLVAPLLGGGSTVVVRGEASLEELARIAADERATLL</sequence>
<dbReference type="InterPro" id="IPR017523">
    <property type="entry name" value="Rv3268"/>
</dbReference>
<accession>A0ABW4RWY1</accession>
<dbReference type="SUPFAM" id="SSF56801">
    <property type="entry name" value="Acetyl-CoA synthetase-like"/>
    <property type="match status" value="1"/>
</dbReference>
<dbReference type="EMBL" id="JBHUFZ010000025">
    <property type="protein sequence ID" value="MFD1890746.1"/>
    <property type="molecule type" value="Genomic_DNA"/>
</dbReference>
<evidence type="ECO:0000313" key="2">
    <source>
        <dbReference type="Proteomes" id="UP001597326"/>
    </source>
</evidence>
<dbReference type="Proteomes" id="UP001597326">
    <property type="component" value="Unassembled WGS sequence"/>
</dbReference>
<reference evidence="2" key="1">
    <citation type="journal article" date="2019" name="Int. J. Syst. Evol. Microbiol.">
        <title>The Global Catalogue of Microorganisms (GCM) 10K type strain sequencing project: providing services to taxonomists for standard genome sequencing and annotation.</title>
        <authorList>
            <consortium name="The Broad Institute Genomics Platform"/>
            <consortium name="The Broad Institute Genome Sequencing Center for Infectious Disease"/>
            <person name="Wu L."/>
            <person name="Ma J."/>
        </authorList>
    </citation>
    <scope>NUCLEOTIDE SEQUENCE [LARGE SCALE GENOMIC DNA]</scope>
    <source>
        <strain evidence="2">CAIM 431</strain>
    </source>
</reference>